<dbReference type="GO" id="GO:0006935">
    <property type="term" value="P:chemotaxis"/>
    <property type="evidence" value="ECO:0007669"/>
    <property type="project" value="UniProtKB-KW"/>
</dbReference>
<dbReference type="RefSeq" id="WP_115592694.1">
    <property type="nucleotide sequence ID" value="NZ_QRHA01000004.1"/>
</dbReference>
<dbReference type="AlphaFoldDB" id="A0A3D8M9W0"/>
<feature type="domain" description="Methyl-accepting transducer" evidence="12">
    <location>
        <begin position="367"/>
        <end position="603"/>
    </location>
</feature>
<evidence type="ECO:0000256" key="8">
    <source>
        <dbReference type="ARBA" id="ARBA00023224"/>
    </source>
</evidence>
<proteinExistence type="inferred from homology"/>
<dbReference type="PROSITE" id="PS50885">
    <property type="entry name" value="HAMP"/>
    <property type="match status" value="1"/>
</dbReference>
<keyword evidence="7 11" id="KW-0472">Membrane</keyword>
<accession>A0A3D8M9W0</accession>
<feature type="transmembrane region" description="Helical" evidence="11">
    <location>
        <begin position="12"/>
        <end position="35"/>
    </location>
</feature>
<organism evidence="14 15">
    <name type="scientific">Alteromonas aestuariivivens</name>
    <dbReference type="NCBI Taxonomy" id="1938339"/>
    <lineage>
        <taxon>Bacteria</taxon>
        <taxon>Pseudomonadati</taxon>
        <taxon>Pseudomonadota</taxon>
        <taxon>Gammaproteobacteria</taxon>
        <taxon>Alteromonadales</taxon>
        <taxon>Alteromonadaceae</taxon>
        <taxon>Alteromonas/Salinimonas group</taxon>
        <taxon>Alteromonas</taxon>
    </lineage>
</organism>
<dbReference type="PANTHER" id="PTHR32089">
    <property type="entry name" value="METHYL-ACCEPTING CHEMOTAXIS PROTEIN MCPB"/>
    <property type="match status" value="1"/>
</dbReference>
<evidence type="ECO:0000256" key="3">
    <source>
        <dbReference type="ARBA" id="ARBA00022481"/>
    </source>
</evidence>
<evidence type="ECO:0000256" key="7">
    <source>
        <dbReference type="ARBA" id="ARBA00023136"/>
    </source>
</evidence>
<sequence length="639" mass="69187">MSSSAFSIKQKLIVSLVLAVLASTLLVGTISQWIARNYVSQNLEHTELPAVLAQVANRVDKEASVMKAVAHGIATNPDILSWTQVGTDKEGEARLVSYLQESLRYNDLTVASFIDRQSHKYWNQDGFLQVLKPGPMTEWFFSYKDSGRPVSLSLYNEPGLGFRLFANYQQLDGRGMSGVAKSVDELVGIINQVKIAAEGVVFMIDGQGNVIAHPDEDKVGQTKLSQLLEGAPLGPLMDKSTFNLQKTAIDGQSVWFATSFIPSAGWYVVAQLPEDQLYAELDSAGNHMVMWSLVIAGIFAIVGIWLASSITRPIERLAMVFQELGRGQGDLTHRISTSGQQETAQLVNGFNSFIASLHGIISTVAQTSSQLRDSAIEVADKSHLTEKNSEIQRDSTAQVATALTEMGTTVGDIAQSAQNAARSARVASEASSQGRLLASDAVKAINTLDVQITTISEVIRTLDNHSTAIGSILDTIRGISEQTNLLALNAAIEAARAGEHGRGFSVVADEVRSLAQRAATATGEIQSMLDEFQQESRSAVREMEISQGHTAKVAEVTNQIDLALHSIDSDINKIDEVNTLVATATEQQAIVVENINRNIHDISQNSEDNLNTASQLVDVSRRLDQLAQDLASQVGRFKL</sequence>
<comment type="similarity">
    <text evidence="9">Belongs to the methyl-accepting chemotaxis (MCP) protein family.</text>
</comment>
<keyword evidence="3" id="KW-0488">Methylation</keyword>
<dbReference type="GO" id="GO:0005886">
    <property type="term" value="C:plasma membrane"/>
    <property type="evidence" value="ECO:0007669"/>
    <property type="project" value="UniProtKB-SubCell"/>
</dbReference>
<feature type="transmembrane region" description="Helical" evidence="11">
    <location>
        <begin position="288"/>
        <end position="307"/>
    </location>
</feature>
<evidence type="ECO:0000256" key="5">
    <source>
        <dbReference type="ARBA" id="ARBA00022692"/>
    </source>
</evidence>
<dbReference type="InterPro" id="IPR003660">
    <property type="entry name" value="HAMP_dom"/>
</dbReference>
<dbReference type="SUPFAM" id="SSF58104">
    <property type="entry name" value="Methyl-accepting chemotaxis protein (MCP) signaling domain"/>
    <property type="match status" value="1"/>
</dbReference>
<dbReference type="SMART" id="SM00304">
    <property type="entry name" value="HAMP"/>
    <property type="match status" value="1"/>
</dbReference>
<evidence type="ECO:0000259" key="13">
    <source>
        <dbReference type="PROSITE" id="PS50885"/>
    </source>
</evidence>
<dbReference type="CDD" id="cd11386">
    <property type="entry name" value="MCP_signal"/>
    <property type="match status" value="1"/>
</dbReference>
<protein>
    <submittedName>
        <fullName evidence="14">Methyl-accepting chemotaxis protein</fullName>
    </submittedName>
</protein>
<dbReference type="Gene3D" id="1.10.287.950">
    <property type="entry name" value="Methyl-accepting chemotaxis protein"/>
    <property type="match status" value="1"/>
</dbReference>
<keyword evidence="6 11" id="KW-1133">Transmembrane helix</keyword>
<evidence type="ECO:0000313" key="15">
    <source>
        <dbReference type="Proteomes" id="UP000256561"/>
    </source>
</evidence>
<evidence type="ECO:0000256" key="4">
    <source>
        <dbReference type="ARBA" id="ARBA00022500"/>
    </source>
</evidence>
<dbReference type="GO" id="GO:0007165">
    <property type="term" value="P:signal transduction"/>
    <property type="evidence" value="ECO:0007669"/>
    <property type="project" value="UniProtKB-KW"/>
</dbReference>
<keyword evidence="4" id="KW-0145">Chemotaxis</keyword>
<dbReference type="CDD" id="cd06225">
    <property type="entry name" value="HAMP"/>
    <property type="match status" value="1"/>
</dbReference>
<gene>
    <name evidence="14" type="ORF">DXV75_07070</name>
</gene>
<dbReference type="SMART" id="SM00283">
    <property type="entry name" value="MA"/>
    <property type="match status" value="1"/>
</dbReference>
<keyword evidence="8 10" id="KW-0807">Transducer</keyword>
<reference evidence="15" key="1">
    <citation type="submission" date="2018-08" db="EMBL/GenBank/DDBJ databases">
        <authorList>
            <person name="Zhang J."/>
            <person name="Du Z.-J."/>
        </authorList>
    </citation>
    <scope>NUCLEOTIDE SEQUENCE [LARGE SCALE GENOMIC DNA]</scope>
    <source>
        <strain evidence="15">KCTC 52655</strain>
    </source>
</reference>
<evidence type="ECO:0000256" key="9">
    <source>
        <dbReference type="ARBA" id="ARBA00029447"/>
    </source>
</evidence>
<dbReference type="Pfam" id="PF00672">
    <property type="entry name" value="HAMP"/>
    <property type="match status" value="1"/>
</dbReference>
<evidence type="ECO:0000259" key="12">
    <source>
        <dbReference type="PROSITE" id="PS50111"/>
    </source>
</evidence>
<comment type="subcellular location">
    <subcellularLocation>
        <location evidence="1">Cell membrane</location>
        <topology evidence="1">Multi-pass membrane protein</topology>
    </subcellularLocation>
</comment>
<feature type="domain" description="HAMP" evidence="13">
    <location>
        <begin position="308"/>
        <end position="362"/>
    </location>
</feature>
<dbReference type="Pfam" id="PF00015">
    <property type="entry name" value="MCPsignal"/>
    <property type="match status" value="1"/>
</dbReference>
<comment type="caution">
    <text evidence="14">The sequence shown here is derived from an EMBL/GenBank/DDBJ whole genome shotgun (WGS) entry which is preliminary data.</text>
</comment>
<dbReference type="EMBL" id="QRHA01000004">
    <property type="protein sequence ID" value="RDV26741.1"/>
    <property type="molecule type" value="Genomic_DNA"/>
</dbReference>
<evidence type="ECO:0000256" key="1">
    <source>
        <dbReference type="ARBA" id="ARBA00004651"/>
    </source>
</evidence>
<dbReference type="FunFam" id="1.10.287.950:FF:000001">
    <property type="entry name" value="Methyl-accepting chemotaxis sensory transducer"/>
    <property type="match status" value="1"/>
</dbReference>
<evidence type="ECO:0000256" key="11">
    <source>
        <dbReference type="SAM" id="Phobius"/>
    </source>
</evidence>
<dbReference type="PANTHER" id="PTHR32089:SF39">
    <property type="entry name" value="METHYL-ACCEPTING CHEMOTAXIS PROTEIN HLYB"/>
    <property type="match status" value="1"/>
</dbReference>
<evidence type="ECO:0000256" key="2">
    <source>
        <dbReference type="ARBA" id="ARBA00022475"/>
    </source>
</evidence>
<dbReference type="OrthoDB" id="2489132at2"/>
<dbReference type="CDD" id="cd12912">
    <property type="entry name" value="PDC2_MCP_like"/>
    <property type="match status" value="1"/>
</dbReference>
<name>A0A3D8M9W0_9ALTE</name>
<keyword evidence="5 11" id="KW-0812">Transmembrane</keyword>
<keyword evidence="15" id="KW-1185">Reference proteome</keyword>
<evidence type="ECO:0000256" key="6">
    <source>
        <dbReference type="ARBA" id="ARBA00022989"/>
    </source>
</evidence>
<dbReference type="InterPro" id="IPR004089">
    <property type="entry name" value="MCPsignal_dom"/>
</dbReference>
<dbReference type="Proteomes" id="UP000256561">
    <property type="component" value="Unassembled WGS sequence"/>
</dbReference>
<dbReference type="PROSITE" id="PS50111">
    <property type="entry name" value="CHEMOTAXIS_TRANSDUC_2"/>
    <property type="match status" value="1"/>
</dbReference>
<keyword evidence="2" id="KW-1003">Cell membrane</keyword>
<evidence type="ECO:0000313" key="14">
    <source>
        <dbReference type="EMBL" id="RDV26741.1"/>
    </source>
</evidence>
<evidence type="ECO:0000256" key="10">
    <source>
        <dbReference type="PROSITE-ProRule" id="PRU00284"/>
    </source>
</evidence>
<dbReference type="Gene3D" id="3.30.450.20">
    <property type="entry name" value="PAS domain"/>
    <property type="match status" value="1"/>
</dbReference>